<keyword evidence="3" id="KW-1185">Reference proteome</keyword>
<dbReference type="PROSITE" id="PS51257">
    <property type="entry name" value="PROKAR_LIPOPROTEIN"/>
    <property type="match status" value="1"/>
</dbReference>
<protein>
    <submittedName>
        <fullName evidence="2">Uncharacterized protein</fullName>
    </submittedName>
</protein>
<gene>
    <name evidence="2" type="ORF">DPM19_15290</name>
</gene>
<evidence type="ECO:0000256" key="1">
    <source>
        <dbReference type="SAM" id="SignalP"/>
    </source>
</evidence>
<evidence type="ECO:0000313" key="3">
    <source>
        <dbReference type="Proteomes" id="UP000251891"/>
    </source>
</evidence>
<feature type="chain" id="PRO_5039630938" evidence="1">
    <location>
        <begin position="21"/>
        <end position="231"/>
    </location>
</feature>
<evidence type="ECO:0000313" key="2">
    <source>
        <dbReference type="EMBL" id="RAY14332.1"/>
    </source>
</evidence>
<keyword evidence="1" id="KW-0732">Signal</keyword>
<proteinExistence type="predicted"/>
<reference evidence="2 3" key="1">
    <citation type="submission" date="2018-06" db="EMBL/GenBank/DDBJ databases">
        <title>Actinomadura craniellae sp. nov. isolated from marine sponge Craniella sp.</title>
        <authorList>
            <person name="Li L."/>
            <person name="Xu Q.H."/>
            <person name="Lin H.W."/>
            <person name="Lu Y.H."/>
        </authorList>
    </citation>
    <scope>NUCLEOTIDE SEQUENCE [LARGE SCALE GENOMIC DNA]</scope>
    <source>
        <strain evidence="2 3">LHW63021</strain>
    </source>
</reference>
<dbReference type="OrthoDB" id="3212108at2"/>
<sequence>MIRTTLKVAAGALAALVTLAGCGGSPIKVGAAATVGDERITTSSLGQVVDDWQREFRADPAAGQMRARFEASGQQIVVDSRSPARTALAQLLDFRVADRVAARYGAQPAPAEVELVSRQLGGPRTLTSLTLAIGLPARYQDDLLHSLAVQNTLLTRLGAVPVPRTPADETQTRQAARRANEIYRQARTGLDIQINPRYGQWRSDEGLSPVTTALSRPGVVPVTGPVVPDLG</sequence>
<feature type="signal peptide" evidence="1">
    <location>
        <begin position="1"/>
        <end position="20"/>
    </location>
</feature>
<organism evidence="2 3">
    <name type="scientific">Actinomadura craniellae</name>
    <dbReference type="NCBI Taxonomy" id="2231787"/>
    <lineage>
        <taxon>Bacteria</taxon>
        <taxon>Bacillati</taxon>
        <taxon>Actinomycetota</taxon>
        <taxon>Actinomycetes</taxon>
        <taxon>Streptosporangiales</taxon>
        <taxon>Thermomonosporaceae</taxon>
        <taxon>Actinomadura</taxon>
    </lineage>
</organism>
<name>A0A365H5Q3_9ACTN</name>
<dbReference type="AlphaFoldDB" id="A0A365H5Q3"/>
<dbReference type="Proteomes" id="UP000251891">
    <property type="component" value="Unassembled WGS sequence"/>
</dbReference>
<dbReference type="EMBL" id="QLYX01000006">
    <property type="protein sequence ID" value="RAY14332.1"/>
    <property type="molecule type" value="Genomic_DNA"/>
</dbReference>
<accession>A0A365H5Q3</accession>
<comment type="caution">
    <text evidence="2">The sequence shown here is derived from an EMBL/GenBank/DDBJ whole genome shotgun (WGS) entry which is preliminary data.</text>
</comment>
<dbReference type="RefSeq" id="WP_111867957.1">
    <property type="nucleotide sequence ID" value="NZ_QLYX01000006.1"/>
</dbReference>